<dbReference type="InterPro" id="IPR056884">
    <property type="entry name" value="NPHP3-like_N"/>
</dbReference>
<keyword evidence="4" id="KW-1185">Reference proteome</keyword>
<gene>
    <name evidence="3" type="ORF">ACJ73_05221</name>
</gene>
<dbReference type="VEuPathDB" id="FungiDB:ACJ73_05221"/>
<reference evidence="3 4" key="1">
    <citation type="submission" date="2015-08" db="EMBL/GenBank/DDBJ databases">
        <title>Emmonsia species relationships and genome sequence.</title>
        <authorList>
            <person name="Cuomo C.A."/>
            <person name="Schwartz I.S."/>
            <person name="Kenyon C."/>
            <person name="De Hoog G.S."/>
            <person name="Govender N.P."/>
            <person name="Botha A."/>
            <person name="Moreno L."/>
            <person name="De Vries M."/>
            <person name="Munoz J.F."/>
            <person name="Stielow J.B."/>
        </authorList>
    </citation>
    <scope>NUCLEOTIDE SEQUENCE [LARGE SCALE GENOMIC DNA]</scope>
    <source>
        <strain evidence="3 4">EI222</strain>
    </source>
</reference>
<protein>
    <recommendedName>
        <fullName evidence="2">Nephrocystin 3-like N-terminal domain-containing protein</fullName>
    </recommendedName>
</protein>
<evidence type="ECO:0000259" key="2">
    <source>
        <dbReference type="Pfam" id="PF24883"/>
    </source>
</evidence>
<feature type="domain" description="Nephrocystin 3-like N-terminal" evidence="2">
    <location>
        <begin position="11"/>
        <end position="118"/>
    </location>
</feature>
<dbReference type="PANTHER" id="PTHR10039">
    <property type="entry name" value="AMELOGENIN"/>
    <property type="match status" value="1"/>
</dbReference>
<name>A0A1J9R5Z7_9EURO</name>
<dbReference type="EMBL" id="LGTZ01000797">
    <property type="protein sequence ID" value="OJD23428.1"/>
    <property type="molecule type" value="Genomic_DNA"/>
</dbReference>
<dbReference type="OrthoDB" id="4185074at2759"/>
<dbReference type="Pfam" id="PF24883">
    <property type="entry name" value="NPHP3_N"/>
    <property type="match status" value="1"/>
</dbReference>
<sequence>MKVLLSSIDNRNEPIRREPLAVLRSFVRQLSSTVNYQHSIRKRVREYYFRSRQEASEPTIGEECKGLLLELINMYPKTTLIVDALDECEERSGNVLFEQFDYLVTKAAKPVKIFISSRPNIDIKNTFRSHANIGIQATDNYDDISKFVKSEITRHPRWNKMSVQFQNDIIKTLQQGSQDMCQWAYLQIKQLLVLQQEKPIRDRLGKLPIDLKHAYDEIFDAMDENEREVAHRALKYVMCSKFPFSKNLLLPAVFQAGDGLIHPIDGLDEDLILKYYHNLLAIDPIRQIWVPSHLSGIENCENHLWSQLQANCLVASVCLSLLNNNATPTFRGWSRRQMEGFPRHGPEPDDLIHYSVGYWIMYVKRCEEGEVESHSISNLLERFLGSPAGNRAWARAYASNNRLSFRPARHLHPRHYHIGPKTMSAFLVCKFGLYRTLPNWWANPWPCWDKKILRGFHCCTLQRHLDQSLFACIFSVGEHM</sequence>
<dbReference type="PANTHER" id="PTHR10039:SF15">
    <property type="entry name" value="NACHT DOMAIN-CONTAINING PROTEIN"/>
    <property type="match status" value="1"/>
</dbReference>
<dbReference type="Proteomes" id="UP000242791">
    <property type="component" value="Unassembled WGS sequence"/>
</dbReference>
<accession>A0A1J9R5Z7</accession>
<evidence type="ECO:0000313" key="3">
    <source>
        <dbReference type="EMBL" id="OJD23428.1"/>
    </source>
</evidence>
<evidence type="ECO:0000256" key="1">
    <source>
        <dbReference type="ARBA" id="ARBA00022737"/>
    </source>
</evidence>
<dbReference type="AlphaFoldDB" id="A0A1J9R5Z7"/>
<organism evidence="3 4">
    <name type="scientific">Blastomyces percursus</name>
    <dbReference type="NCBI Taxonomy" id="1658174"/>
    <lineage>
        <taxon>Eukaryota</taxon>
        <taxon>Fungi</taxon>
        <taxon>Dikarya</taxon>
        <taxon>Ascomycota</taxon>
        <taxon>Pezizomycotina</taxon>
        <taxon>Eurotiomycetes</taxon>
        <taxon>Eurotiomycetidae</taxon>
        <taxon>Onygenales</taxon>
        <taxon>Ajellomycetaceae</taxon>
        <taxon>Blastomyces</taxon>
    </lineage>
</organism>
<dbReference type="STRING" id="1658174.A0A1J9R5Z7"/>
<evidence type="ECO:0000313" key="4">
    <source>
        <dbReference type="Proteomes" id="UP000242791"/>
    </source>
</evidence>
<comment type="caution">
    <text evidence="3">The sequence shown here is derived from an EMBL/GenBank/DDBJ whole genome shotgun (WGS) entry which is preliminary data.</text>
</comment>
<proteinExistence type="predicted"/>
<keyword evidence="1" id="KW-0677">Repeat</keyword>